<dbReference type="AlphaFoldDB" id="A0A4R7KM62"/>
<dbReference type="InterPro" id="IPR011991">
    <property type="entry name" value="ArsR-like_HTH"/>
</dbReference>
<keyword evidence="5" id="KW-1185">Reference proteome</keyword>
<comment type="caution">
    <text evidence="4">The sequence shown here is derived from an EMBL/GenBank/DDBJ whole genome shotgun (WGS) entry which is preliminary data.</text>
</comment>
<protein>
    <submittedName>
        <fullName evidence="4">Pseudouridine kinase</fullName>
    </submittedName>
</protein>
<evidence type="ECO:0000259" key="3">
    <source>
        <dbReference type="Pfam" id="PF00294"/>
    </source>
</evidence>
<evidence type="ECO:0000256" key="1">
    <source>
        <dbReference type="ARBA" id="ARBA00022679"/>
    </source>
</evidence>
<evidence type="ECO:0000313" key="5">
    <source>
        <dbReference type="Proteomes" id="UP000295325"/>
    </source>
</evidence>
<dbReference type="Pfam" id="PF00294">
    <property type="entry name" value="PfkB"/>
    <property type="match status" value="1"/>
</dbReference>
<dbReference type="SUPFAM" id="SSF53613">
    <property type="entry name" value="Ribokinase-like"/>
    <property type="match status" value="1"/>
</dbReference>
<dbReference type="PANTHER" id="PTHR10584">
    <property type="entry name" value="SUGAR KINASE"/>
    <property type="match status" value="1"/>
</dbReference>
<dbReference type="RefSeq" id="WP_133628367.1">
    <property type="nucleotide sequence ID" value="NZ_SOAZ01000013.1"/>
</dbReference>
<sequence length="364" mass="39902">MTGREREILELIKKNPLISQGEISKILGITRSSVAVHITNMTKKGYILGKGYIVKEGDYVSIVGGANIDIQGFPRKKLMLSDSNPGEVKVSLGGVGRNIGENLVKLGIETRLISIVGDDLYGNRILEEAKLIGLNMDDSLVIKGHATSTYLSILNEKGDMTAAISHMDIYDNMTVEFIKNKKYVVENSRLCVIDTNIPKEVIEYLVTGCRNTIFFLDTVSAAKAKKVKDFIGYFHAVKPNKIEAEMLTGKKIIDEKSLEDAAKILLYKGVKRVFISLGEDGVYYNDGVSSGHIKPPKIKVINATGAGDAFVAGLVYGYINEFDTDLSARFAMAASILALSHENTINPNMSIENINKKMKEIGLC</sequence>
<gene>
    <name evidence="4" type="ORF">EDD71_11319</name>
</gene>
<dbReference type="Pfam" id="PF13412">
    <property type="entry name" value="HTH_24"/>
    <property type="match status" value="1"/>
</dbReference>
<evidence type="ECO:0000313" key="4">
    <source>
        <dbReference type="EMBL" id="TDT56476.1"/>
    </source>
</evidence>
<dbReference type="CDD" id="cd00090">
    <property type="entry name" value="HTH_ARSR"/>
    <property type="match status" value="1"/>
</dbReference>
<name>A0A4R7KM62_9CLOT</name>
<dbReference type="InterPro" id="IPR036390">
    <property type="entry name" value="WH_DNA-bd_sf"/>
</dbReference>
<dbReference type="InterPro" id="IPR029056">
    <property type="entry name" value="Ribokinase-like"/>
</dbReference>
<evidence type="ECO:0000256" key="2">
    <source>
        <dbReference type="ARBA" id="ARBA00022777"/>
    </source>
</evidence>
<dbReference type="PANTHER" id="PTHR10584:SF166">
    <property type="entry name" value="RIBOKINASE"/>
    <property type="match status" value="1"/>
</dbReference>
<dbReference type="OrthoDB" id="9806249at2"/>
<dbReference type="SUPFAM" id="SSF46785">
    <property type="entry name" value="Winged helix' DNA-binding domain"/>
    <property type="match status" value="1"/>
</dbReference>
<dbReference type="Gene3D" id="1.10.10.10">
    <property type="entry name" value="Winged helix-like DNA-binding domain superfamily/Winged helix DNA-binding domain"/>
    <property type="match status" value="1"/>
</dbReference>
<keyword evidence="1" id="KW-0808">Transferase</keyword>
<reference evidence="4 5" key="1">
    <citation type="submission" date="2019-03" db="EMBL/GenBank/DDBJ databases">
        <title>Genomic Encyclopedia of Type Strains, Phase IV (KMG-IV): sequencing the most valuable type-strain genomes for metagenomic binning, comparative biology and taxonomic classification.</title>
        <authorList>
            <person name="Goeker M."/>
        </authorList>
    </citation>
    <scope>NUCLEOTIDE SEQUENCE [LARGE SCALE GENOMIC DNA]</scope>
    <source>
        <strain evidence="4 5">DSM 24455</strain>
    </source>
</reference>
<feature type="domain" description="Carbohydrate kinase PfkB" evidence="3">
    <location>
        <begin position="59"/>
        <end position="348"/>
    </location>
</feature>
<dbReference type="InterPro" id="IPR036388">
    <property type="entry name" value="WH-like_DNA-bd_sf"/>
</dbReference>
<proteinExistence type="predicted"/>
<dbReference type="GO" id="GO:0016301">
    <property type="term" value="F:kinase activity"/>
    <property type="evidence" value="ECO:0007669"/>
    <property type="project" value="UniProtKB-KW"/>
</dbReference>
<keyword evidence="2 4" id="KW-0418">Kinase</keyword>
<organism evidence="4 5">
    <name type="scientific">Fonticella tunisiensis</name>
    <dbReference type="NCBI Taxonomy" id="1096341"/>
    <lineage>
        <taxon>Bacteria</taxon>
        <taxon>Bacillati</taxon>
        <taxon>Bacillota</taxon>
        <taxon>Clostridia</taxon>
        <taxon>Eubacteriales</taxon>
        <taxon>Clostridiaceae</taxon>
        <taxon>Fonticella</taxon>
    </lineage>
</organism>
<dbReference type="CDD" id="cd01941">
    <property type="entry name" value="YeiC_kinase_like"/>
    <property type="match status" value="1"/>
</dbReference>
<dbReference type="Gene3D" id="3.40.1190.20">
    <property type="match status" value="1"/>
</dbReference>
<dbReference type="EMBL" id="SOAZ01000013">
    <property type="protein sequence ID" value="TDT56476.1"/>
    <property type="molecule type" value="Genomic_DNA"/>
</dbReference>
<accession>A0A4R7KM62</accession>
<dbReference type="Proteomes" id="UP000295325">
    <property type="component" value="Unassembled WGS sequence"/>
</dbReference>
<dbReference type="InterPro" id="IPR011611">
    <property type="entry name" value="PfkB_dom"/>
</dbReference>